<name>A0A222VR63_9PSEU</name>
<sequence>MCRGLSTISLFADDLPAAARWYTDLLGTRPYFVRPLEGPPAYVEFRIGDYQHELGLIDRRFAPHAATAEPGGVVTFWHVDDVEVTWTRLLALGASPHEEPVTREAGFVTASVADPFGNILGIMYSPHYLDMLGCGGPAPAKP</sequence>
<organism evidence="1 2">
    <name type="scientific">Prauserella marina</name>
    <dbReference type="NCBI Taxonomy" id="530584"/>
    <lineage>
        <taxon>Bacteria</taxon>
        <taxon>Bacillati</taxon>
        <taxon>Actinomycetota</taxon>
        <taxon>Actinomycetes</taxon>
        <taxon>Pseudonocardiales</taxon>
        <taxon>Pseudonocardiaceae</taxon>
        <taxon>Prauserella</taxon>
    </lineage>
</organism>
<dbReference type="InterPro" id="IPR029068">
    <property type="entry name" value="Glyas_Bleomycin-R_OHBP_Dase"/>
</dbReference>
<dbReference type="Pfam" id="PF00903">
    <property type="entry name" value="Glyoxalase"/>
    <property type="match status" value="1"/>
</dbReference>
<evidence type="ECO:0000313" key="1">
    <source>
        <dbReference type="EMBL" id="SDD01610.1"/>
    </source>
</evidence>
<dbReference type="PROSITE" id="PS51819">
    <property type="entry name" value="VOC"/>
    <property type="match status" value="1"/>
</dbReference>
<gene>
    <name evidence="1" type="ORF">SAMN05421630_105198</name>
</gene>
<proteinExistence type="predicted"/>
<keyword evidence="2" id="KW-1185">Reference proteome</keyword>
<dbReference type="InterPro" id="IPR037523">
    <property type="entry name" value="VOC_core"/>
</dbReference>
<evidence type="ECO:0000313" key="2">
    <source>
        <dbReference type="Proteomes" id="UP000199494"/>
    </source>
</evidence>
<dbReference type="KEGG" id="pmad:BAY61_15760"/>
<protein>
    <submittedName>
        <fullName evidence="1">Uncharacterized protein</fullName>
    </submittedName>
</protein>
<dbReference type="OrthoDB" id="4548523at2"/>
<dbReference type="InterPro" id="IPR004360">
    <property type="entry name" value="Glyas_Fos-R_dOase_dom"/>
</dbReference>
<dbReference type="EMBL" id="FMZE01000005">
    <property type="protein sequence ID" value="SDD01610.1"/>
    <property type="molecule type" value="Genomic_DNA"/>
</dbReference>
<dbReference type="Proteomes" id="UP000199494">
    <property type="component" value="Unassembled WGS sequence"/>
</dbReference>
<dbReference type="Gene3D" id="3.10.180.10">
    <property type="entry name" value="2,3-Dihydroxybiphenyl 1,2-Dioxygenase, domain 1"/>
    <property type="match status" value="1"/>
</dbReference>
<accession>A0A222VR63</accession>
<dbReference type="AlphaFoldDB" id="A0A222VR63"/>
<dbReference type="STRING" id="530584.SAMN05421630_105198"/>
<dbReference type="RefSeq" id="WP_091804529.1">
    <property type="nucleotide sequence ID" value="NZ_CP016353.1"/>
</dbReference>
<reference evidence="1 2" key="1">
    <citation type="submission" date="2016-10" db="EMBL/GenBank/DDBJ databases">
        <authorList>
            <person name="de Groot N.N."/>
        </authorList>
    </citation>
    <scope>NUCLEOTIDE SEQUENCE [LARGE SCALE GENOMIC DNA]</scope>
    <source>
        <strain evidence="1 2">CGMCC 4.5506</strain>
    </source>
</reference>
<dbReference type="SUPFAM" id="SSF54593">
    <property type="entry name" value="Glyoxalase/Bleomycin resistance protein/Dihydroxybiphenyl dioxygenase"/>
    <property type="match status" value="1"/>
</dbReference>